<dbReference type="SUPFAM" id="SSF64496">
    <property type="entry name" value="DNA-binding domain of intron-encoded endonucleases"/>
    <property type="match status" value="1"/>
</dbReference>
<evidence type="ECO:0000313" key="2">
    <source>
        <dbReference type="EMBL" id="ADG60073.1"/>
    </source>
</evidence>
<gene>
    <name evidence="2" type="ORF">Acj9p173</name>
</gene>
<dbReference type="SMART" id="SM00496">
    <property type="entry name" value="IENR2"/>
    <property type="match status" value="2"/>
</dbReference>
<reference evidence="2 3" key="1">
    <citation type="journal article" date="2010" name="Virol. J.">
        <title>Genomes of the T4-related bacteriophages as windows on microbial genome evolution.</title>
        <authorList>
            <person name="Petrov V.M."/>
            <person name="Ratnayaka S."/>
            <person name="Nolan J.M."/>
            <person name="Miller E.S."/>
            <person name="Karam J.D."/>
        </authorList>
    </citation>
    <scope>NUCLEOTIDE SEQUENCE [LARGE SCALE GENOMIC DNA]</scope>
</reference>
<keyword evidence="2" id="KW-0255">Endonuclease</keyword>
<dbReference type="Proteomes" id="UP000008731">
    <property type="component" value="Segment"/>
</dbReference>
<dbReference type="GO" id="GO:0004519">
    <property type="term" value="F:endonuclease activity"/>
    <property type="evidence" value="ECO:0007669"/>
    <property type="project" value="UniProtKB-KW"/>
</dbReference>
<name>E5EPV7_9CAUD</name>
<dbReference type="RefSeq" id="YP_004010310.1">
    <property type="nucleotide sequence ID" value="NC_014663.1"/>
</dbReference>
<evidence type="ECO:0000259" key="1">
    <source>
        <dbReference type="SMART" id="SM00496"/>
    </source>
</evidence>
<dbReference type="KEGG" id="vg:9926607"/>
<keyword evidence="2" id="KW-0540">Nuclease</keyword>
<feature type="domain" description="Nuclease associated modular" evidence="1">
    <location>
        <begin position="113"/>
        <end position="129"/>
    </location>
</feature>
<keyword evidence="2" id="KW-0378">Hydrolase</keyword>
<sequence>MKLVVPYTGDEYSERHHVLPKSLFPEFEREPSNIVRIEFYQHLNAHKLLASTEDPKMILAYHFMFSSVGQRFGNLSDASMKSFENEAIAARRAMAKVQSARGKLRVGALNSFYGKTHSAEFKAKIGDRHRGKKLSPEHLEKLVASHKGKPKRLVECPHCKVMIANHAKNRRHFDNCAHKENQNFRSLVQLISSSLHCFDG</sequence>
<protein>
    <submittedName>
        <fullName evidence="2">Mob-like putative homing endonuclease</fullName>
    </submittedName>
</protein>
<dbReference type="InterPro" id="IPR003611">
    <property type="entry name" value="NUMOD3"/>
</dbReference>
<proteinExistence type="predicted"/>
<dbReference type="OrthoDB" id="19703at10239"/>
<keyword evidence="3" id="KW-1185">Reference proteome</keyword>
<dbReference type="Pfam" id="PF07460">
    <property type="entry name" value="NUMOD3"/>
    <property type="match status" value="2"/>
</dbReference>
<evidence type="ECO:0000313" key="3">
    <source>
        <dbReference type="Proteomes" id="UP000008731"/>
    </source>
</evidence>
<dbReference type="EMBL" id="HM004124">
    <property type="protein sequence ID" value="ADG60073.1"/>
    <property type="molecule type" value="Genomic_DNA"/>
</dbReference>
<feature type="domain" description="Nuclease associated modular" evidence="1">
    <location>
        <begin position="130"/>
        <end position="146"/>
    </location>
</feature>
<dbReference type="GO" id="GO:0003677">
    <property type="term" value="F:DNA binding"/>
    <property type="evidence" value="ECO:0007669"/>
    <property type="project" value="InterPro"/>
</dbReference>
<dbReference type="GeneID" id="9926607"/>
<accession>E5EPV7</accession>
<organism evidence="2 3">
    <name type="scientific">Acinetobacter phage Acj9</name>
    <dbReference type="NCBI Taxonomy" id="760939"/>
    <lineage>
        <taxon>Viruses</taxon>
        <taxon>Duplodnaviria</taxon>
        <taxon>Heunggongvirae</taxon>
        <taxon>Uroviricota</taxon>
        <taxon>Caudoviricetes</taxon>
        <taxon>Pantevenvirales</taxon>
        <taxon>Straboviridae</taxon>
        <taxon>Twarogvirinae</taxon>
        <taxon>Acajnonavirus</taxon>
        <taxon>Acajnonavirus acj9</taxon>
    </lineage>
</organism>